<protein>
    <submittedName>
        <fullName evidence="2">Uncharacterized protein</fullName>
    </submittedName>
</protein>
<evidence type="ECO:0000313" key="3">
    <source>
        <dbReference type="Proteomes" id="UP000620124"/>
    </source>
</evidence>
<evidence type="ECO:0000313" key="2">
    <source>
        <dbReference type="EMBL" id="KAF7347199.1"/>
    </source>
</evidence>
<evidence type="ECO:0000256" key="1">
    <source>
        <dbReference type="SAM" id="MobiDB-lite"/>
    </source>
</evidence>
<feature type="compositionally biased region" description="Pro residues" evidence="1">
    <location>
        <begin position="45"/>
        <end position="55"/>
    </location>
</feature>
<gene>
    <name evidence="2" type="ORF">MVEN_01474800</name>
</gene>
<name>A0A8H7CR56_9AGAR</name>
<accession>A0A8H7CR56</accession>
<dbReference type="Proteomes" id="UP000620124">
    <property type="component" value="Unassembled WGS sequence"/>
</dbReference>
<dbReference type="OrthoDB" id="3069066at2759"/>
<feature type="compositionally biased region" description="Polar residues" evidence="1">
    <location>
        <begin position="355"/>
        <end position="364"/>
    </location>
</feature>
<reference evidence="2" key="1">
    <citation type="submission" date="2020-05" db="EMBL/GenBank/DDBJ databases">
        <title>Mycena genomes resolve the evolution of fungal bioluminescence.</title>
        <authorList>
            <person name="Tsai I.J."/>
        </authorList>
    </citation>
    <scope>NUCLEOTIDE SEQUENCE</scope>
    <source>
        <strain evidence="2">CCC161011</strain>
    </source>
</reference>
<feature type="region of interest" description="Disordered" evidence="1">
    <location>
        <begin position="36"/>
        <end position="60"/>
    </location>
</feature>
<dbReference type="AlphaFoldDB" id="A0A8H7CR56"/>
<organism evidence="2 3">
    <name type="scientific">Mycena venus</name>
    <dbReference type="NCBI Taxonomy" id="2733690"/>
    <lineage>
        <taxon>Eukaryota</taxon>
        <taxon>Fungi</taxon>
        <taxon>Dikarya</taxon>
        <taxon>Basidiomycota</taxon>
        <taxon>Agaricomycotina</taxon>
        <taxon>Agaricomycetes</taxon>
        <taxon>Agaricomycetidae</taxon>
        <taxon>Agaricales</taxon>
        <taxon>Marasmiineae</taxon>
        <taxon>Mycenaceae</taxon>
        <taxon>Mycena</taxon>
    </lineage>
</organism>
<comment type="caution">
    <text evidence="2">The sequence shown here is derived from an EMBL/GenBank/DDBJ whole genome shotgun (WGS) entry which is preliminary data.</text>
</comment>
<dbReference type="EMBL" id="JACAZI010000012">
    <property type="protein sequence ID" value="KAF7347199.1"/>
    <property type="molecule type" value="Genomic_DNA"/>
</dbReference>
<feature type="compositionally biased region" description="Low complexity" evidence="1">
    <location>
        <begin position="272"/>
        <end position="290"/>
    </location>
</feature>
<proteinExistence type="predicted"/>
<feature type="region of interest" description="Disordered" evidence="1">
    <location>
        <begin position="250"/>
        <end position="377"/>
    </location>
</feature>
<feature type="compositionally biased region" description="Polar residues" evidence="1">
    <location>
        <begin position="322"/>
        <end position="335"/>
    </location>
</feature>
<keyword evidence="3" id="KW-1185">Reference proteome</keyword>
<sequence length="405" mass="43835">MLMVLLIQRVRRAHPNNASLFGLGFERRVTHSDTRSFVPSCPLRPSSPSPPPSPPNTINSTLDPMDALVLCFSALSLTKSRLELDDGLDAAQPPREEAEDGVFPPLKRDVLVSRAPVPAPIYTPPPPVPGGPYTITVREVVVALRPTLTKSQEQELKWWNALCDKARSDFSQHAPRPGPVTIIIPESREEYAFRMRWDSMCTDHYLSPHAPDRSDLREAAPSIDSFSTEVTSPSIVAATTTTSVFSPIPVVSITPTPMSKKAKGKQRAVDPAAASSSNSLKHSAVSSSSALKDVTNGSERVRNKGKSKGKNKDIGGKIDGNPASSSSILNHTNDGGNDYNVKFKDNGSSNDEDMSTSGSTSGVKRTQKKDNGGGKALLSWTIKNGHMLRAYYDVMPSKQPPNTKR</sequence>